<dbReference type="GO" id="GO:0016301">
    <property type="term" value="F:kinase activity"/>
    <property type="evidence" value="ECO:0007669"/>
    <property type="project" value="UniProtKB-KW"/>
</dbReference>
<dbReference type="EMBL" id="SMFZ01000002">
    <property type="protein sequence ID" value="TCK21644.1"/>
    <property type="molecule type" value="Genomic_DNA"/>
</dbReference>
<keyword evidence="2" id="KW-0808">Transferase</keyword>
<evidence type="ECO:0000313" key="3">
    <source>
        <dbReference type="Proteomes" id="UP000295560"/>
    </source>
</evidence>
<sequence length="590" mass="65242">MANVVSLDEFTGEWYPGYKPEFMEGPYIMDGTRPFSKSDEGQFWFLDFHWSRGLTPLATYTWGQDGYCWGTQHAAENLPLPPGRGITSRFAGPHLYGSAIDETDPREIGARANRLGTNLPAFLQNYQSIWAAGRDELEATWDHFKALDLTQAPTSDFPELLRQTRYYHKRSMEIHFGVMYPLLVNFLGFYGACAEMGIDTNQIGKFLQGEDTKIMETDRELYKLAIKAKQAGLASVFEKNDGSSLRSALSAEGGSASQWLTDFDDFLEVYGDRQEATCDVGVPSWKEDNQIPLDMIRSFVLKEDEHDFEAAARNAMSEREEAIEAARSGLTKEEQEVFDSGLKSNQEANFPWWQDDHNYYIDLKVMIPLRRVCQELSSRVGGDHKDDLLYLFWPELIDVANGKPYTGELKSLVSDRRQYFDHWSARRSEMPKVLGTIPEAVEDPVLIEIFGLNPASVRAVQNPNAHEETTITGLAAAKGQATGVARVLQSSDDMHRLEPGSILVCESTSPSWTPAFGKIAGAVCDGGGMLSHAAIVGREYGVPTVTACGIATFAIKDGDTVQVDGSTGTVTVLKRAADAASDETVGAGRA</sequence>
<reference evidence="2 3" key="1">
    <citation type="submission" date="2019-03" db="EMBL/GenBank/DDBJ databases">
        <title>Sequencing the genomes of 1000 actinobacteria strains.</title>
        <authorList>
            <person name="Klenk H.-P."/>
        </authorList>
    </citation>
    <scope>NUCLEOTIDE SEQUENCE [LARGE SCALE GENOMIC DNA]</scope>
    <source>
        <strain evidence="2 3">DSM 44969</strain>
    </source>
</reference>
<evidence type="ECO:0000313" key="2">
    <source>
        <dbReference type="EMBL" id="TCK21644.1"/>
    </source>
</evidence>
<keyword evidence="2" id="KW-0418">Kinase</keyword>
<dbReference type="PANTHER" id="PTHR43615:SF1">
    <property type="entry name" value="PPDK_N DOMAIN-CONTAINING PROTEIN"/>
    <property type="match status" value="1"/>
</dbReference>
<dbReference type="InterPro" id="IPR008279">
    <property type="entry name" value="PEP-util_enz_mobile_dom"/>
</dbReference>
<feature type="domain" description="PEP-utilising enzyme mobile" evidence="1">
    <location>
        <begin position="498"/>
        <end position="568"/>
    </location>
</feature>
<accession>A0A4R1HHD6</accession>
<dbReference type="InterPro" id="IPR036637">
    <property type="entry name" value="Phosphohistidine_dom_sf"/>
</dbReference>
<dbReference type="PANTHER" id="PTHR43615">
    <property type="entry name" value="PHOSPHOENOLPYRUVATE SYNTHASE-RELATED"/>
    <property type="match status" value="1"/>
</dbReference>
<evidence type="ECO:0000259" key="1">
    <source>
        <dbReference type="Pfam" id="PF00391"/>
    </source>
</evidence>
<dbReference type="SUPFAM" id="SSF52009">
    <property type="entry name" value="Phosphohistidine domain"/>
    <property type="match status" value="1"/>
</dbReference>
<dbReference type="AlphaFoldDB" id="A0A4R1HHD6"/>
<comment type="caution">
    <text evidence="2">The sequence shown here is derived from an EMBL/GenBank/DDBJ whole genome shotgun (WGS) entry which is preliminary data.</text>
</comment>
<dbReference type="Proteomes" id="UP000295560">
    <property type="component" value="Unassembled WGS sequence"/>
</dbReference>
<keyword evidence="2" id="KW-0670">Pyruvate</keyword>
<dbReference type="InterPro" id="IPR051549">
    <property type="entry name" value="PEP_Utilizing_Enz"/>
</dbReference>
<keyword evidence="3" id="KW-1185">Reference proteome</keyword>
<organism evidence="2 3">
    <name type="scientific">Pseudonocardia endophytica</name>
    <dbReference type="NCBI Taxonomy" id="401976"/>
    <lineage>
        <taxon>Bacteria</taxon>
        <taxon>Bacillati</taxon>
        <taxon>Actinomycetota</taxon>
        <taxon>Actinomycetes</taxon>
        <taxon>Pseudonocardiales</taxon>
        <taxon>Pseudonocardiaceae</taxon>
        <taxon>Pseudonocardia</taxon>
    </lineage>
</organism>
<name>A0A4R1HHD6_PSEEN</name>
<protein>
    <submittedName>
        <fullName evidence="2">Pyruvate,water dikinase</fullName>
    </submittedName>
</protein>
<proteinExistence type="predicted"/>
<dbReference type="RefSeq" id="WP_132430369.1">
    <property type="nucleotide sequence ID" value="NZ_SMFZ01000002.1"/>
</dbReference>
<dbReference type="OrthoDB" id="9765468at2"/>
<dbReference type="Pfam" id="PF00391">
    <property type="entry name" value="PEP-utilizers"/>
    <property type="match status" value="1"/>
</dbReference>
<dbReference type="Gene3D" id="3.50.30.10">
    <property type="entry name" value="Phosphohistidine domain"/>
    <property type="match status" value="1"/>
</dbReference>
<gene>
    <name evidence="2" type="ORF">EV378_5633</name>
</gene>